<organism evidence="1 2">
    <name type="scientific">Oryza sativa subsp. japonica</name>
    <name type="common">Rice</name>
    <dbReference type="NCBI Taxonomy" id="39947"/>
    <lineage>
        <taxon>Eukaryota</taxon>
        <taxon>Viridiplantae</taxon>
        <taxon>Streptophyta</taxon>
        <taxon>Embryophyta</taxon>
        <taxon>Tracheophyta</taxon>
        <taxon>Spermatophyta</taxon>
        <taxon>Magnoliopsida</taxon>
        <taxon>Liliopsida</taxon>
        <taxon>Poales</taxon>
        <taxon>Poaceae</taxon>
        <taxon>BOP clade</taxon>
        <taxon>Oryzoideae</taxon>
        <taxon>Oryzeae</taxon>
        <taxon>Oryzinae</taxon>
        <taxon>Oryza</taxon>
        <taxon>Oryza sativa</taxon>
    </lineage>
</organism>
<reference evidence="1 2" key="3">
    <citation type="journal article" date="2013" name="Rice">
        <title>Improvement of the Oryza sativa Nipponbare reference genome using next generation sequence and optical map data.</title>
        <authorList>
            <person name="Kawahara Y."/>
            <person name="de la Bastide M."/>
            <person name="Hamilton J.P."/>
            <person name="Kanamori H."/>
            <person name="McCombie W.R."/>
            <person name="Ouyang S."/>
            <person name="Schwartz D.C."/>
            <person name="Tanaka T."/>
            <person name="Wu J."/>
            <person name="Zhou S."/>
            <person name="Childs K.L."/>
            <person name="Davidson R.M."/>
            <person name="Lin H."/>
            <person name="Quesada-Ocampo L."/>
            <person name="Vaillancourt B."/>
            <person name="Sakai H."/>
            <person name="Lee S.S."/>
            <person name="Kim J."/>
            <person name="Numa H."/>
            <person name="Itoh T."/>
            <person name="Buell C.R."/>
            <person name="Matsumoto T."/>
        </authorList>
    </citation>
    <scope>NUCLEOTIDE SEQUENCE [LARGE SCALE GENOMIC DNA]</scope>
    <source>
        <strain evidence="2">cv. Nipponbare</strain>
    </source>
</reference>
<protein>
    <submittedName>
        <fullName evidence="1">Os11g0263732 protein</fullName>
    </submittedName>
</protein>
<evidence type="ECO:0000313" key="2">
    <source>
        <dbReference type="Proteomes" id="UP000059680"/>
    </source>
</evidence>
<sequence length="154" mass="16802">MLSTRFAHPPPLCAGDAPAAAWSTAVTTTSRIPFPSPRQECSFPQPEHCSVRARYLAGCTCNYSEQECSFPQIWLSITRRRNNYSEQECAVGSSRGSSRGKGRRGEKTLVLDTSQVSTLVPKVSGIIPTGTSHDTVGTKLDTYGTSHDTCRYQV</sequence>
<dbReference type="EMBL" id="AP014967">
    <property type="protein sequence ID" value="BAT13513.1"/>
    <property type="molecule type" value="Genomic_DNA"/>
</dbReference>
<evidence type="ECO:0000313" key="1">
    <source>
        <dbReference type="EMBL" id="BAT13513.1"/>
    </source>
</evidence>
<reference evidence="1 2" key="2">
    <citation type="journal article" date="2013" name="Plant Cell Physiol.">
        <title>Rice Annotation Project Database (RAP-DB): an integrative and interactive database for rice genomics.</title>
        <authorList>
            <person name="Sakai H."/>
            <person name="Lee S.S."/>
            <person name="Tanaka T."/>
            <person name="Numa H."/>
            <person name="Kim J."/>
            <person name="Kawahara Y."/>
            <person name="Wakimoto H."/>
            <person name="Yang C.C."/>
            <person name="Iwamoto M."/>
            <person name="Abe T."/>
            <person name="Yamada Y."/>
            <person name="Muto A."/>
            <person name="Inokuchi H."/>
            <person name="Ikemura T."/>
            <person name="Matsumoto T."/>
            <person name="Sasaki T."/>
            <person name="Itoh T."/>
        </authorList>
    </citation>
    <scope>NUCLEOTIDE SEQUENCE [LARGE SCALE GENOMIC DNA]</scope>
    <source>
        <strain evidence="2">cv. Nipponbare</strain>
    </source>
</reference>
<dbReference type="Proteomes" id="UP000059680">
    <property type="component" value="Chromosome 11"/>
</dbReference>
<dbReference type="InParanoid" id="A0A0P0Y170"/>
<keyword evidence="2" id="KW-1185">Reference proteome</keyword>
<gene>
    <name evidence="1" type="ordered locus">Os11g0263732</name>
    <name evidence="1" type="ORF">OSNPB_110263732</name>
</gene>
<accession>A0A0P0Y170</accession>
<dbReference type="PaxDb" id="39947-A0A0P0Y170"/>
<proteinExistence type="predicted"/>
<name>A0A0P0Y170_ORYSJ</name>
<reference evidence="2" key="1">
    <citation type="journal article" date="2005" name="Nature">
        <title>The map-based sequence of the rice genome.</title>
        <authorList>
            <consortium name="International rice genome sequencing project (IRGSP)"/>
            <person name="Matsumoto T."/>
            <person name="Wu J."/>
            <person name="Kanamori H."/>
            <person name="Katayose Y."/>
            <person name="Fujisawa M."/>
            <person name="Namiki N."/>
            <person name="Mizuno H."/>
            <person name="Yamamoto K."/>
            <person name="Antonio B.A."/>
            <person name="Baba T."/>
            <person name="Sakata K."/>
            <person name="Nagamura Y."/>
            <person name="Aoki H."/>
            <person name="Arikawa K."/>
            <person name="Arita K."/>
            <person name="Bito T."/>
            <person name="Chiden Y."/>
            <person name="Fujitsuka N."/>
            <person name="Fukunaka R."/>
            <person name="Hamada M."/>
            <person name="Harada C."/>
            <person name="Hayashi A."/>
            <person name="Hijishita S."/>
            <person name="Honda M."/>
            <person name="Hosokawa S."/>
            <person name="Ichikawa Y."/>
            <person name="Idonuma A."/>
            <person name="Iijima M."/>
            <person name="Ikeda M."/>
            <person name="Ikeno M."/>
            <person name="Ito K."/>
            <person name="Ito S."/>
            <person name="Ito T."/>
            <person name="Ito Y."/>
            <person name="Ito Y."/>
            <person name="Iwabuchi A."/>
            <person name="Kamiya K."/>
            <person name="Karasawa W."/>
            <person name="Kurita K."/>
            <person name="Katagiri S."/>
            <person name="Kikuta A."/>
            <person name="Kobayashi H."/>
            <person name="Kobayashi N."/>
            <person name="Machita K."/>
            <person name="Maehara T."/>
            <person name="Masukawa M."/>
            <person name="Mizubayashi T."/>
            <person name="Mukai Y."/>
            <person name="Nagasaki H."/>
            <person name="Nagata Y."/>
            <person name="Naito S."/>
            <person name="Nakashima M."/>
            <person name="Nakama Y."/>
            <person name="Nakamichi Y."/>
            <person name="Nakamura M."/>
            <person name="Meguro A."/>
            <person name="Negishi M."/>
            <person name="Ohta I."/>
            <person name="Ohta T."/>
            <person name="Okamoto M."/>
            <person name="Ono N."/>
            <person name="Saji S."/>
            <person name="Sakaguchi M."/>
            <person name="Sakai K."/>
            <person name="Shibata M."/>
            <person name="Shimokawa T."/>
            <person name="Song J."/>
            <person name="Takazaki Y."/>
            <person name="Terasawa K."/>
            <person name="Tsugane M."/>
            <person name="Tsuji K."/>
            <person name="Ueda S."/>
            <person name="Waki K."/>
            <person name="Yamagata H."/>
            <person name="Yamamoto M."/>
            <person name="Yamamoto S."/>
            <person name="Yamane H."/>
            <person name="Yoshiki S."/>
            <person name="Yoshihara R."/>
            <person name="Yukawa K."/>
            <person name="Zhong H."/>
            <person name="Yano M."/>
            <person name="Yuan Q."/>
            <person name="Ouyang S."/>
            <person name="Liu J."/>
            <person name="Jones K.M."/>
            <person name="Gansberger K."/>
            <person name="Moffat K."/>
            <person name="Hill J."/>
            <person name="Bera J."/>
            <person name="Fadrosh D."/>
            <person name="Jin S."/>
            <person name="Johri S."/>
            <person name="Kim M."/>
            <person name="Overton L."/>
            <person name="Reardon M."/>
            <person name="Tsitrin T."/>
            <person name="Vuong H."/>
            <person name="Weaver B."/>
            <person name="Ciecko A."/>
            <person name="Tallon L."/>
            <person name="Jackson J."/>
            <person name="Pai G."/>
            <person name="Aken S.V."/>
            <person name="Utterback T."/>
            <person name="Reidmuller S."/>
            <person name="Feldblyum T."/>
            <person name="Hsiao J."/>
            <person name="Zismann V."/>
            <person name="Iobst S."/>
            <person name="de Vazeille A.R."/>
            <person name="Buell C.R."/>
            <person name="Ying K."/>
            <person name="Li Y."/>
            <person name="Lu T."/>
            <person name="Huang Y."/>
            <person name="Zhao Q."/>
            <person name="Feng Q."/>
            <person name="Zhang L."/>
            <person name="Zhu J."/>
            <person name="Weng Q."/>
            <person name="Mu J."/>
            <person name="Lu Y."/>
            <person name="Fan D."/>
            <person name="Liu Y."/>
            <person name="Guan J."/>
            <person name="Zhang Y."/>
            <person name="Yu S."/>
            <person name="Liu X."/>
            <person name="Zhang Y."/>
            <person name="Hong G."/>
            <person name="Han B."/>
            <person name="Choisne N."/>
            <person name="Demange N."/>
            <person name="Orjeda G."/>
            <person name="Samain S."/>
            <person name="Cattolico L."/>
            <person name="Pelletier E."/>
            <person name="Couloux A."/>
            <person name="Segurens B."/>
            <person name="Wincker P."/>
            <person name="D'Hont A."/>
            <person name="Scarpelli C."/>
            <person name="Weissenbach J."/>
            <person name="Salanoubat M."/>
            <person name="Quetier F."/>
            <person name="Yu Y."/>
            <person name="Kim H.R."/>
            <person name="Rambo T."/>
            <person name="Currie J."/>
            <person name="Collura K."/>
            <person name="Luo M."/>
            <person name="Yang T."/>
            <person name="Ammiraju J.S.S."/>
            <person name="Engler F."/>
            <person name="Soderlund C."/>
            <person name="Wing R.A."/>
            <person name="Palmer L.E."/>
            <person name="de la Bastide M."/>
            <person name="Spiegel L."/>
            <person name="Nascimento L."/>
            <person name="Zutavern T."/>
            <person name="O'Shaughnessy A."/>
            <person name="Dike S."/>
            <person name="Dedhia N."/>
            <person name="Preston R."/>
            <person name="Balija V."/>
            <person name="McCombie W.R."/>
            <person name="Chow T."/>
            <person name="Chen H."/>
            <person name="Chung M."/>
            <person name="Chen C."/>
            <person name="Shaw J."/>
            <person name="Wu H."/>
            <person name="Hsiao K."/>
            <person name="Chao Y."/>
            <person name="Chu M."/>
            <person name="Cheng C."/>
            <person name="Hour A."/>
            <person name="Lee P."/>
            <person name="Lin S."/>
            <person name="Lin Y."/>
            <person name="Liou J."/>
            <person name="Liu S."/>
            <person name="Hsing Y."/>
            <person name="Raghuvanshi S."/>
            <person name="Mohanty A."/>
            <person name="Bharti A.K."/>
            <person name="Gaur A."/>
            <person name="Gupta V."/>
            <person name="Kumar D."/>
            <person name="Ravi V."/>
            <person name="Vij S."/>
            <person name="Kapur A."/>
            <person name="Khurana P."/>
            <person name="Khurana P."/>
            <person name="Khurana J.P."/>
            <person name="Tyagi A.K."/>
            <person name="Gaikwad K."/>
            <person name="Singh A."/>
            <person name="Dalal V."/>
            <person name="Srivastava S."/>
            <person name="Dixit A."/>
            <person name="Pal A.K."/>
            <person name="Ghazi I.A."/>
            <person name="Yadav M."/>
            <person name="Pandit A."/>
            <person name="Bhargava A."/>
            <person name="Sureshbabu K."/>
            <person name="Batra K."/>
            <person name="Sharma T.R."/>
            <person name="Mohapatra T."/>
            <person name="Singh N.K."/>
            <person name="Messing J."/>
            <person name="Nelson A.B."/>
            <person name="Fuks G."/>
            <person name="Kavchok S."/>
            <person name="Keizer G."/>
            <person name="Linton E."/>
            <person name="Llaca V."/>
            <person name="Song R."/>
            <person name="Tanyolac B."/>
            <person name="Young S."/>
            <person name="Ho-Il K."/>
            <person name="Hahn J.H."/>
            <person name="Sangsakoo G."/>
            <person name="Vanavichit A."/>
            <person name="de Mattos Luiz.A.T."/>
            <person name="Zimmer P.D."/>
            <person name="Malone G."/>
            <person name="Dellagostin O."/>
            <person name="de Oliveira A.C."/>
            <person name="Bevan M."/>
            <person name="Bancroft I."/>
            <person name="Minx P."/>
            <person name="Cordum H."/>
            <person name="Wilson R."/>
            <person name="Cheng Z."/>
            <person name="Jin W."/>
            <person name="Jiang J."/>
            <person name="Leong S.A."/>
            <person name="Iwama H."/>
            <person name="Gojobori T."/>
            <person name="Itoh T."/>
            <person name="Niimura Y."/>
            <person name="Fujii Y."/>
            <person name="Habara T."/>
            <person name="Sakai H."/>
            <person name="Sato Y."/>
            <person name="Wilson G."/>
            <person name="Kumar K."/>
            <person name="McCouch S."/>
            <person name="Juretic N."/>
            <person name="Hoen D."/>
            <person name="Wright S."/>
            <person name="Bruskiewich R."/>
            <person name="Bureau T."/>
            <person name="Miyao A."/>
            <person name="Hirochika H."/>
            <person name="Nishikawa T."/>
            <person name="Kadowaki K."/>
            <person name="Sugiura M."/>
            <person name="Burr B."/>
            <person name="Sasaki T."/>
        </authorList>
    </citation>
    <scope>NUCLEOTIDE SEQUENCE [LARGE SCALE GENOMIC DNA]</scope>
    <source>
        <strain evidence="2">cv. Nipponbare</strain>
    </source>
</reference>
<dbReference type="AlphaFoldDB" id="A0A0P0Y170"/>